<dbReference type="Proteomes" id="UP000533476">
    <property type="component" value="Unassembled WGS sequence"/>
</dbReference>
<comment type="subcellular location">
    <subcellularLocation>
        <location evidence="1">Cell envelope</location>
    </subcellularLocation>
</comment>
<feature type="domain" description="Solute-binding protein family 5" evidence="5">
    <location>
        <begin position="6"/>
        <end position="96"/>
    </location>
</feature>
<dbReference type="GO" id="GO:0030313">
    <property type="term" value="C:cell envelope"/>
    <property type="evidence" value="ECO:0007669"/>
    <property type="project" value="UniProtKB-SubCell"/>
</dbReference>
<dbReference type="SUPFAM" id="SSF53850">
    <property type="entry name" value="Periplasmic binding protein-like II"/>
    <property type="match status" value="1"/>
</dbReference>
<evidence type="ECO:0000256" key="4">
    <source>
        <dbReference type="ARBA" id="ARBA00022729"/>
    </source>
</evidence>
<dbReference type="InterPro" id="IPR039424">
    <property type="entry name" value="SBP_5"/>
</dbReference>
<dbReference type="GO" id="GO:0015833">
    <property type="term" value="P:peptide transport"/>
    <property type="evidence" value="ECO:0007669"/>
    <property type="project" value="TreeGrafter"/>
</dbReference>
<dbReference type="PANTHER" id="PTHR30290:SF10">
    <property type="entry name" value="PERIPLASMIC OLIGOPEPTIDE-BINDING PROTEIN-RELATED"/>
    <property type="match status" value="1"/>
</dbReference>
<comment type="caution">
    <text evidence="6">The sequence shown here is derived from an EMBL/GenBank/DDBJ whole genome shotgun (WGS) entry which is preliminary data.</text>
</comment>
<evidence type="ECO:0000256" key="1">
    <source>
        <dbReference type="ARBA" id="ARBA00004196"/>
    </source>
</evidence>
<evidence type="ECO:0000313" key="7">
    <source>
        <dbReference type="Proteomes" id="UP000533476"/>
    </source>
</evidence>
<accession>A0A7Y0Q5M4</accession>
<gene>
    <name evidence="6" type="ORF">HIJ39_19210</name>
</gene>
<proteinExistence type="inferred from homology"/>
<keyword evidence="4" id="KW-0732">Signal</keyword>
<evidence type="ECO:0000256" key="2">
    <source>
        <dbReference type="ARBA" id="ARBA00005695"/>
    </source>
</evidence>
<reference evidence="6 7" key="1">
    <citation type="submission" date="2020-04" db="EMBL/GenBank/DDBJ databases">
        <authorList>
            <person name="Zhang R."/>
            <person name="Schippers A."/>
        </authorList>
    </citation>
    <scope>NUCLEOTIDE SEQUENCE [LARGE SCALE GENOMIC DNA]</scope>
    <source>
        <strain evidence="6 7">DSM 109850</strain>
    </source>
</reference>
<dbReference type="InterPro" id="IPR000914">
    <property type="entry name" value="SBP_5_dom"/>
</dbReference>
<evidence type="ECO:0000256" key="3">
    <source>
        <dbReference type="ARBA" id="ARBA00022448"/>
    </source>
</evidence>
<dbReference type="AlphaFoldDB" id="A0A7Y0Q5M4"/>
<organism evidence="6 7">
    <name type="scientific">Sulfobacillus harzensis</name>
    <dbReference type="NCBI Taxonomy" id="2729629"/>
    <lineage>
        <taxon>Bacteria</taxon>
        <taxon>Bacillati</taxon>
        <taxon>Bacillota</taxon>
        <taxon>Clostridia</taxon>
        <taxon>Eubacteriales</taxon>
        <taxon>Clostridiales Family XVII. Incertae Sedis</taxon>
        <taxon>Sulfobacillus</taxon>
    </lineage>
</organism>
<dbReference type="Pfam" id="PF00496">
    <property type="entry name" value="SBP_bac_5"/>
    <property type="match status" value="1"/>
</dbReference>
<dbReference type="PANTHER" id="PTHR30290">
    <property type="entry name" value="PERIPLASMIC BINDING COMPONENT OF ABC TRANSPORTER"/>
    <property type="match status" value="1"/>
</dbReference>
<keyword evidence="3" id="KW-0813">Transport</keyword>
<protein>
    <recommendedName>
        <fullName evidence="5">Solute-binding protein family 5 domain-containing protein</fullName>
    </recommendedName>
</protein>
<comment type="similarity">
    <text evidence="2">Belongs to the bacterial solute-binding protein 5 family.</text>
</comment>
<dbReference type="GO" id="GO:1904680">
    <property type="term" value="F:peptide transmembrane transporter activity"/>
    <property type="evidence" value="ECO:0007669"/>
    <property type="project" value="TreeGrafter"/>
</dbReference>
<evidence type="ECO:0000259" key="5">
    <source>
        <dbReference type="Pfam" id="PF00496"/>
    </source>
</evidence>
<keyword evidence="7" id="KW-1185">Reference proteome</keyword>
<evidence type="ECO:0000313" key="6">
    <source>
        <dbReference type="EMBL" id="NMP24454.1"/>
    </source>
</evidence>
<dbReference type="EMBL" id="JABBVZ010000112">
    <property type="protein sequence ID" value="NMP24454.1"/>
    <property type="molecule type" value="Genomic_DNA"/>
</dbReference>
<name>A0A7Y0Q5M4_9FIRM</name>
<dbReference type="Gene3D" id="3.40.190.10">
    <property type="entry name" value="Periplasmic binding protein-like II"/>
    <property type="match status" value="1"/>
</dbReference>
<sequence>MWKSSVASKITYNNAGTVYHVFIGKKWKWSNGQPVTAQDLLFSWNAMKAASAANAPSPWPYVGAGTGDIPDGIASVVANNSHEVTFTLKQPANQQWFIYNGLI</sequence>